<dbReference type="Proteomes" id="UP000541185">
    <property type="component" value="Unassembled WGS sequence"/>
</dbReference>
<name>A0A848H0A3_9BURK</name>
<evidence type="ECO:0000313" key="2">
    <source>
        <dbReference type="EMBL" id="NML44004.1"/>
    </source>
</evidence>
<dbReference type="AlphaFoldDB" id="A0A848H0A3"/>
<keyword evidence="1" id="KW-1133">Transmembrane helix</keyword>
<feature type="transmembrane region" description="Helical" evidence="1">
    <location>
        <begin position="34"/>
        <end position="57"/>
    </location>
</feature>
<sequence>MNVFAYVAAVCALGVVAGWALGHLTYRSSRGEALALYLGGSLALGWWLSFSFLELVGSACTWMGKRGSGCIATDDQTVWYLALPLIACPAYACAMFAARFQRNEKARNAKDVASFALTRPSNRE</sequence>
<keyword evidence="3" id="KW-1185">Reference proteome</keyword>
<feature type="transmembrane region" description="Helical" evidence="1">
    <location>
        <begin position="77"/>
        <end position="98"/>
    </location>
</feature>
<dbReference type="RefSeq" id="WP_169418173.1">
    <property type="nucleotide sequence ID" value="NZ_JABBFX010000001.1"/>
</dbReference>
<gene>
    <name evidence="2" type="ORF">HHL11_09605</name>
</gene>
<evidence type="ECO:0000313" key="3">
    <source>
        <dbReference type="Proteomes" id="UP000541185"/>
    </source>
</evidence>
<organism evidence="2 3">
    <name type="scientific">Ramlibacter agri</name>
    <dbReference type="NCBI Taxonomy" id="2728837"/>
    <lineage>
        <taxon>Bacteria</taxon>
        <taxon>Pseudomonadati</taxon>
        <taxon>Pseudomonadota</taxon>
        <taxon>Betaproteobacteria</taxon>
        <taxon>Burkholderiales</taxon>
        <taxon>Comamonadaceae</taxon>
        <taxon>Ramlibacter</taxon>
    </lineage>
</organism>
<dbReference type="EMBL" id="JABBFX010000001">
    <property type="protein sequence ID" value="NML44004.1"/>
    <property type="molecule type" value="Genomic_DNA"/>
</dbReference>
<accession>A0A848H0A3</accession>
<reference evidence="2 3" key="1">
    <citation type="submission" date="2020-04" db="EMBL/GenBank/DDBJ databases">
        <title>Ramlibacter sp. G-1-2-2 isolated from soil.</title>
        <authorList>
            <person name="Dahal R.H."/>
        </authorList>
    </citation>
    <scope>NUCLEOTIDE SEQUENCE [LARGE SCALE GENOMIC DNA]</scope>
    <source>
        <strain evidence="2 3">G-1-2-2</strain>
    </source>
</reference>
<feature type="transmembrane region" description="Helical" evidence="1">
    <location>
        <begin position="6"/>
        <end position="22"/>
    </location>
</feature>
<proteinExistence type="predicted"/>
<keyword evidence="1" id="KW-0472">Membrane</keyword>
<keyword evidence="1" id="KW-0812">Transmembrane</keyword>
<evidence type="ECO:0000256" key="1">
    <source>
        <dbReference type="SAM" id="Phobius"/>
    </source>
</evidence>
<protein>
    <submittedName>
        <fullName evidence="2">Uncharacterized protein</fullName>
    </submittedName>
</protein>
<comment type="caution">
    <text evidence="2">The sequence shown here is derived from an EMBL/GenBank/DDBJ whole genome shotgun (WGS) entry which is preliminary data.</text>
</comment>